<name>A0A2Z7CAB0_9LAMI</name>
<dbReference type="GO" id="GO:0006606">
    <property type="term" value="P:protein import into nucleus"/>
    <property type="evidence" value="ECO:0007669"/>
    <property type="project" value="TreeGrafter"/>
</dbReference>
<dbReference type="GO" id="GO:0044613">
    <property type="term" value="C:nuclear pore central transport channel"/>
    <property type="evidence" value="ECO:0007669"/>
    <property type="project" value="TreeGrafter"/>
</dbReference>
<feature type="coiled-coil region" evidence="1">
    <location>
        <begin position="25"/>
        <end position="52"/>
    </location>
</feature>
<organism evidence="2 3">
    <name type="scientific">Dorcoceras hygrometricum</name>
    <dbReference type="NCBI Taxonomy" id="472368"/>
    <lineage>
        <taxon>Eukaryota</taxon>
        <taxon>Viridiplantae</taxon>
        <taxon>Streptophyta</taxon>
        <taxon>Embryophyta</taxon>
        <taxon>Tracheophyta</taxon>
        <taxon>Spermatophyta</taxon>
        <taxon>Magnoliopsida</taxon>
        <taxon>eudicotyledons</taxon>
        <taxon>Gunneridae</taxon>
        <taxon>Pentapetalae</taxon>
        <taxon>asterids</taxon>
        <taxon>lamiids</taxon>
        <taxon>Lamiales</taxon>
        <taxon>Gesneriaceae</taxon>
        <taxon>Didymocarpoideae</taxon>
        <taxon>Trichosporeae</taxon>
        <taxon>Loxocarpinae</taxon>
        <taxon>Dorcoceras</taxon>
    </lineage>
</organism>
<dbReference type="PANTHER" id="PTHR12084">
    <property type="entry name" value="NUCLEAR PORE GLYCOPROTEIN P62-RELATED"/>
    <property type="match status" value="1"/>
</dbReference>
<dbReference type="GO" id="GO:0005543">
    <property type="term" value="F:phospholipid binding"/>
    <property type="evidence" value="ECO:0007669"/>
    <property type="project" value="TreeGrafter"/>
</dbReference>
<evidence type="ECO:0000256" key="1">
    <source>
        <dbReference type="SAM" id="Coils"/>
    </source>
</evidence>
<dbReference type="Proteomes" id="UP000250235">
    <property type="component" value="Unassembled WGS sequence"/>
</dbReference>
<dbReference type="EMBL" id="KQ998108">
    <property type="protein sequence ID" value="KZV43497.1"/>
    <property type="molecule type" value="Genomic_DNA"/>
</dbReference>
<accession>A0A2Z7CAB0</accession>
<reference evidence="2 3" key="1">
    <citation type="journal article" date="2015" name="Proc. Natl. Acad. Sci. U.S.A.">
        <title>The resurrection genome of Boea hygrometrica: A blueprint for survival of dehydration.</title>
        <authorList>
            <person name="Xiao L."/>
            <person name="Yang G."/>
            <person name="Zhang L."/>
            <person name="Yang X."/>
            <person name="Zhao S."/>
            <person name="Ji Z."/>
            <person name="Zhou Q."/>
            <person name="Hu M."/>
            <person name="Wang Y."/>
            <person name="Chen M."/>
            <person name="Xu Y."/>
            <person name="Jin H."/>
            <person name="Xiao X."/>
            <person name="Hu G."/>
            <person name="Bao F."/>
            <person name="Hu Y."/>
            <person name="Wan P."/>
            <person name="Li L."/>
            <person name="Deng X."/>
            <person name="Kuang T."/>
            <person name="Xiang C."/>
            <person name="Zhu J.K."/>
            <person name="Oliver M.J."/>
            <person name="He Y."/>
        </authorList>
    </citation>
    <scope>NUCLEOTIDE SEQUENCE [LARGE SCALE GENOMIC DNA]</scope>
    <source>
        <strain evidence="3">cv. XS01</strain>
    </source>
</reference>
<keyword evidence="1" id="KW-0175">Coiled coil</keyword>
<proteinExistence type="predicted"/>
<keyword evidence="3" id="KW-1185">Reference proteome</keyword>
<sequence>MEGEAERIYREERGLLLDDEAASTRDAMYEQAEMIERELEHMTEQIKSIINTVNANKGGELDATDGMTPLDIVVRILNNQLSSLMWVDEKAEDFWIRIQKLANQGPATDHESTRPRLWLN</sequence>
<dbReference type="PANTHER" id="PTHR12084:SF0">
    <property type="entry name" value="NUCLEAR PORE GLYCOPROTEIN P62"/>
    <property type="match status" value="1"/>
</dbReference>
<gene>
    <name evidence="2" type="ORF">F511_19041</name>
</gene>
<dbReference type="GO" id="GO:0006405">
    <property type="term" value="P:RNA export from nucleus"/>
    <property type="evidence" value="ECO:0007669"/>
    <property type="project" value="TreeGrafter"/>
</dbReference>
<evidence type="ECO:0000313" key="3">
    <source>
        <dbReference type="Proteomes" id="UP000250235"/>
    </source>
</evidence>
<dbReference type="GO" id="GO:0017056">
    <property type="term" value="F:structural constituent of nuclear pore"/>
    <property type="evidence" value="ECO:0007669"/>
    <property type="project" value="InterPro"/>
</dbReference>
<dbReference type="AlphaFoldDB" id="A0A2Z7CAB0"/>
<protein>
    <submittedName>
        <fullName evidence="2">Uncharacterized protein</fullName>
    </submittedName>
</protein>
<dbReference type="InterPro" id="IPR026010">
    <property type="entry name" value="NSP1/NUP62"/>
</dbReference>
<dbReference type="OrthoDB" id="344345at2759"/>
<evidence type="ECO:0000313" key="2">
    <source>
        <dbReference type="EMBL" id="KZV43497.1"/>
    </source>
</evidence>